<reference evidence="1" key="1">
    <citation type="journal article" date="2014" name="Int. J. Syst. Evol. Microbiol.">
        <title>Complete genome sequence of Corynebacterium casei LMG S-19264T (=DSM 44701T), isolated from a smear-ripened cheese.</title>
        <authorList>
            <consortium name="US DOE Joint Genome Institute (JGI-PGF)"/>
            <person name="Walter F."/>
            <person name="Albersmeier A."/>
            <person name="Kalinowski J."/>
            <person name="Ruckert C."/>
        </authorList>
    </citation>
    <scope>NUCLEOTIDE SEQUENCE</scope>
    <source>
        <strain evidence="1">CGMCC 1.15360</strain>
    </source>
</reference>
<sequence length="297" mass="32452">MPIEQALPDASAPSRFPAIIREEMRILNEPVPDRLDTPLVDNQVIQLRADSFLFTTPAGTRFYYRQGQGIAISQGREGSAEETDLFYNGTVYGAVAWLNGLIPLHASSVVSDGRVIAFTGQSGEGKSTLAAALAQHGFSHRSDDVLLIEMRDDGIYAWPDRDRIKLCADAFELTGAARLEPIEPGADKFFADLGNISKTGPLSGDGLPLPLCELVFIHSAENGPPKLESLVGSQKFPALTNALYRIEIAIGLANQQAHRAILLRLARGLRCWNLFRVRSRCNFANDVALIANLLNRL</sequence>
<dbReference type="InterPro" id="IPR027417">
    <property type="entry name" value="P-loop_NTPase"/>
</dbReference>
<dbReference type="OrthoDB" id="3213869at2"/>
<gene>
    <name evidence="1" type="ORF">GCM10010990_14760</name>
</gene>
<proteinExistence type="predicted"/>
<dbReference type="Gene3D" id="3.40.50.300">
    <property type="entry name" value="P-loop containing nucleotide triphosphate hydrolases"/>
    <property type="match status" value="1"/>
</dbReference>
<evidence type="ECO:0000313" key="1">
    <source>
        <dbReference type="EMBL" id="GGD66314.1"/>
    </source>
</evidence>
<reference evidence="1" key="2">
    <citation type="submission" date="2020-09" db="EMBL/GenBank/DDBJ databases">
        <authorList>
            <person name="Sun Q."/>
            <person name="Zhou Y."/>
        </authorList>
    </citation>
    <scope>NUCLEOTIDE SEQUENCE</scope>
    <source>
        <strain evidence="1">CGMCC 1.15360</strain>
    </source>
</reference>
<comment type="caution">
    <text evidence="1">The sequence shown here is derived from an EMBL/GenBank/DDBJ whole genome shotgun (WGS) entry which is preliminary data.</text>
</comment>
<organism evidence="1 2">
    <name type="scientific">Croceicoccus mobilis</name>
    <dbReference type="NCBI Taxonomy" id="1703339"/>
    <lineage>
        <taxon>Bacteria</taxon>
        <taxon>Pseudomonadati</taxon>
        <taxon>Pseudomonadota</taxon>
        <taxon>Alphaproteobacteria</taxon>
        <taxon>Sphingomonadales</taxon>
        <taxon>Erythrobacteraceae</taxon>
        <taxon>Croceicoccus</taxon>
    </lineage>
</organism>
<dbReference type="Proteomes" id="UP000612349">
    <property type="component" value="Unassembled WGS sequence"/>
</dbReference>
<dbReference type="AlphaFoldDB" id="A0A917DTX0"/>
<dbReference type="CDD" id="cd01983">
    <property type="entry name" value="SIMIBI"/>
    <property type="match status" value="1"/>
</dbReference>
<dbReference type="EMBL" id="BMIP01000002">
    <property type="protein sequence ID" value="GGD66314.1"/>
    <property type="molecule type" value="Genomic_DNA"/>
</dbReference>
<evidence type="ECO:0000313" key="2">
    <source>
        <dbReference type="Proteomes" id="UP000612349"/>
    </source>
</evidence>
<dbReference type="RefSeq" id="WP_156522114.1">
    <property type="nucleotide sequence ID" value="NZ_BMIP01000002.1"/>
</dbReference>
<evidence type="ECO:0008006" key="3">
    <source>
        <dbReference type="Google" id="ProtNLM"/>
    </source>
</evidence>
<dbReference type="SUPFAM" id="SSF53795">
    <property type="entry name" value="PEP carboxykinase-like"/>
    <property type="match status" value="1"/>
</dbReference>
<accession>A0A917DTX0</accession>
<keyword evidence="2" id="KW-1185">Reference proteome</keyword>
<protein>
    <recommendedName>
        <fullName evidence="3">HPr kinase/phosphorylase C-terminal domain-containing protein</fullName>
    </recommendedName>
</protein>
<name>A0A917DTX0_9SPHN</name>